<comment type="similarity">
    <text evidence="8">Belongs to the snail C2H2-type zinc-finger protein family.</text>
</comment>
<keyword evidence="2" id="KW-0479">Metal-binding</keyword>
<evidence type="ECO:0000256" key="7">
    <source>
        <dbReference type="ARBA" id="ARBA00023242"/>
    </source>
</evidence>
<evidence type="ECO:0000256" key="5">
    <source>
        <dbReference type="ARBA" id="ARBA00022833"/>
    </source>
</evidence>
<evidence type="ECO:0000256" key="10">
    <source>
        <dbReference type="SAM" id="MobiDB-lite"/>
    </source>
</evidence>
<dbReference type="PANTHER" id="PTHR24388">
    <property type="entry name" value="ZINC FINGER PROTEIN"/>
    <property type="match status" value="1"/>
</dbReference>
<dbReference type="Pfam" id="PF12874">
    <property type="entry name" value="zf-met"/>
    <property type="match status" value="1"/>
</dbReference>
<evidence type="ECO:0000256" key="4">
    <source>
        <dbReference type="ARBA" id="ARBA00022771"/>
    </source>
</evidence>
<feature type="region of interest" description="Disordered" evidence="10">
    <location>
        <begin position="92"/>
        <end position="153"/>
    </location>
</feature>
<evidence type="ECO:0000256" key="1">
    <source>
        <dbReference type="ARBA" id="ARBA00004123"/>
    </source>
</evidence>
<evidence type="ECO:0000259" key="11">
    <source>
        <dbReference type="PROSITE" id="PS50157"/>
    </source>
</evidence>
<reference evidence="12 13" key="1">
    <citation type="journal article" date="2022" name="Allergy">
        <title>Genome assembly and annotation of Periplaneta americana reveal a comprehensive cockroach allergen profile.</title>
        <authorList>
            <person name="Wang L."/>
            <person name="Xiong Q."/>
            <person name="Saelim N."/>
            <person name="Wang L."/>
            <person name="Nong W."/>
            <person name="Wan A.T."/>
            <person name="Shi M."/>
            <person name="Liu X."/>
            <person name="Cao Q."/>
            <person name="Hui J.H.L."/>
            <person name="Sookrung N."/>
            <person name="Leung T.F."/>
            <person name="Tungtrongchitr A."/>
            <person name="Tsui S.K.W."/>
        </authorList>
    </citation>
    <scope>NUCLEOTIDE SEQUENCE [LARGE SCALE GENOMIC DNA]</scope>
    <source>
        <strain evidence="12">PWHHKU_190912</strain>
    </source>
</reference>
<dbReference type="PROSITE" id="PS50157">
    <property type="entry name" value="ZINC_FINGER_C2H2_2"/>
    <property type="match status" value="2"/>
</dbReference>
<comment type="subcellular location">
    <subcellularLocation>
        <location evidence="1">Nucleus</location>
    </subcellularLocation>
</comment>
<dbReference type="Gene3D" id="3.30.160.60">
    <property type="entry name" value="Classic Zinc Finger"/>
    <property type="match status" value="1"/>
</dbReference>
<gene>
    <name evidence="12" type="ORF">ANN_27111</name>
</gene>
<keyword evidence="13" id="KW-1185">Reference proteome</keyword>
<dbReference type="PANTHER" id="PTHR24388:SF54">
    <property type="entry name" value="PROTEIN ESCARGOT"/>
    <property type="match status" value="1"/>
</dbReference>
<proteinExistence type="inferred from homology"/>
<keyword evidence="6" id="KW-0238">DNA-binding</keyword>
<keyword evidence="3" id="KW-0677">Repeat</keyword>
<dbReference type="SUPFAM" id="SSF57667">
    <property type="entry name" value="beta-beta-alpha zinc fingers"/>
    <property type="match status" value="1"/>
</dbReference>
<evidence type="ECO:0000313" key="13">
    <source>
        <dbReference type="Proteomes" id="UP001148838"/>
    </source>
</evidence>
<feature type="compositionally biased region" description="Polar residues" evidence="10">
    <location>
        <begin position="136"/>
        <end position="153"/>
    </location>
</feature>
<organism evidence="12 13">
    <name type="scientific">Periplaneta americana</name>
    <name type="common">American cockroach</name>
    <name type="synonym">Blatta americana</name>
    <dbReference type="NCBI Taxonomy" id="6978"/>
    <lineage>
        <taxon>Eukaryota</taxon>
        <taxon>Metazoa</taxon>
        <taxon>Ecdysozoa</taxon>
        <taxon>Arthropoda</taxon>
        <taxon>Hexapoda</taxon>
        <taxon>Insecta</taxon>
        <taxon>Pterygota</taxon>
        <taxon>Neoptera</taxon>
        <taxon>Polyneoptera</taxon>
        <taxon>Dictyoptera</taxon>
        <taxon>Blattodea</taxon>
        <taxon>Blattoidea</taxon>
        <taxon>Blattidae</taxon>
        <taxon>Blattinae</taxon>
        <taxon>Periplaneta</taxon>
    </lineage>
</organism>
<sequence>MERQRFLCELCGACYTYNIYNKDLRKHCRDKHEGSRYYQCNVCRRVFTTLSNLRRHTLEVHSTDNFPCDLCNASFKSVRYLKDHKFAAHVARADPPPMSPSQHDIVSEPAASPMPGPSRMTVSPIAGPSHKIVEPTATTSNNEDQRLPENSTSTKHDEISAFIPIERAFNSRVKTYFASNLPPGDLLTVLESVSQNIVDKLEEVLCAFTLVKFNFFVECDFGNIYNEMALHNFKFKTKNQAVFRNDDLKVVVRKHIEKIIKESEDSAMKGSGWFYLNIRSLELTINTHNPLQASGFLNMPSKFRYSKSLINIRNFDKYCFKYCILSKIITSHKDLWMQYQNRPDLEDMNLMKIYGDNQLDEDTTHVSLCGTPAFSYIGDVDHDEAAHAEVCDGRYHSSEQCILESTAFF</sequence>
<evidence type="ECO:0000256" key="8">
    <source>
        <dbReference type="ARBA" id="ARBA00037948"/>
    </source>
</evidence>
<evidence type="ECO:0000256" key="3">
    <source>
        <dbReference type="ARBA" id="ARBA00022737"/>
    </source>
</evidence>
<dbReference type="InterPro" id="IPR050527">
    <property type="entry name" value="Snail/Krueppel_Znf"/>
</dbReference>
<feature type="domain" description="C2H2-type" evidence="11">
    <location>
        <begin position="38"/>
        <end position="66"/>
    </location>
</feature>
<comment type="caution">
    <text evidence="12">The sequence shown here is derived from an EMBL/GenBank/DDBJ whole genome shotgun (WGS) entry which is preliminary data.</text>
</comment>
<keyword evidence="7" id="KW-0539">Nucleus</keyword>
<evidence type="ECO:0000256" key="2">
    <source>
        <dbReference type="ARBA" id="ARBA00022723"/>
    </source>
</evidence>
<evidence type="ECO:0000313" key="12">
    <source>
        <dbReference type="EMBL" id="KAJ4426298.1"/>
    </source>
</evidence>
<keyword evidence="5" id="KW-0862">Zinc</keyword>
<dbReference type="SMART" id="SM00355">
    <property type="entry name" value="ZnF_C2H2"/>
    <property type="match status" value="3"/>
</dbReference>
<accession>A0ABQ8RX43</accession>
<feature type="domain" description="C2H2-type" evidence="11">
    <location>
        <begin position="66"/>
        <end position="94"/>
    </location>
</feature>
<dbReference type="InterPro" id="IPR036236">
    <property type="entry name" value="Znf_C2H2_sf"/>
</dbReference>
<dbReference type="Proteomes" id="UP001148838">
    <property type="component" value="Unassembled WGS sequence"/>
</dbReference>
<dbReference type="InterPro" id="IPR013087">
    <property type="entry name" value="Znf_C2H2_type"/>
</dbReference>
<dbReference type="EMBL" id="JAJSOF020000040">
    <property type="protein sequence ID" value="KAJ4426298.1"/>
    <property type="molecule type" value="Genomic_DNA"/>
</dbReference>
<name>A0ABQ8RX43_PERAM</name>
<dbReference type="Pfam" id="PF00096">
    <property type="entry name" value="zf-C2H2"/>
    <property type="match status" value="1"/>
</dbReference>
<evidence type="ECO:0000256" key="6">
    <source>
        <dbReference type="ARBA" id="ARBA00023125"/>
    </source>
</evidence>
<keyword evidence="4 9" id="KW-0863">Zinc-finger</keyword>
<protein>
    <recommendedName>
        <fullName evidence="11">C2H2-type domain-containing protein</fullName>
    </recommendedName>
</protein>
<evidence type="ECO:0000256" key="9">
    <source>
        <dbReference type="PROSITE-ProRule" id="PRU00042"/>
    </source>
</evidence>
<dbReference type="PROSITE" id="PS00028">
    <property type="entry name" value="ZINC_FINGER_C2H2_1"/>
    <property type="match status" value="2"/>
</dbReference>